<dbReference type="EMBL" id="UINC01001735">
    <property type="protein sequence ID" value="SUZ87649.1"/>
    <property type="molecule type" value="Genomic_DNA"/>
</dbReference>
<proteinExistence type="predicted"/>
<sequence length="71" mass="7596">MNDAIAKLTGWIAKLTDLLISLVVLGIIVGILFNDPFGVIAGVGNLFSQIGDNGLAGLLVLYLIYMMYPNK</sequence>
<dbReference type="AlphaFoldDB" id="A0A381R9Z2"/>
<feature type="transmembrane region" description="Helical" evidence="1">
    <location>
        <begin position="12"/>
        <end position="33"/>
    </location>
</feature>
<evidence type="ECO:0008006" key="3">
    <source>
        <dbReference type="Google" id="ProtNLM"/>
    </source>
</evidence>
<keyword evidence="1" id="KW-0812">Transmembrane</keyword>
<evidence type="ECO:0000313" key="2">
    <source>
        <dbReference type="EMBL" id="SUZ87649.1"/>
    </source>
</evidence>
<evidence type="ECO:0000256" key="1">
    <source>
        <dbReference type="SAM" id="Phobius"/>
    </source>
</evidence>
<keyword evidence="1" id="KW-1133">Transmembrane helix</keyword>
<accession>A0A381R9Z2</accession>
<organism evidence="2">
    <name type="scientific">marine metagenome</name>
    <dbReference type="NCBI Taxonomy" id="408172"/>
    <lineage>
        <taxon>unclassified sequences</taxon>
        <taxon>metagenomes</taxon>
        <taxon>ecological metagenomes</taxon>
    </lineage>
</organism>
<feature type="transmembrane region" description="Helical" evidence="1">
    <location>
        <begin position="39"/>
        <end position="65"/>
    </location>
</feature>
<protein>
    <recommendedName>
        <fullName evidence="3">RDD domain-containing protein</fullName>
    </recommendedName>
</protein>
<name>A0A381R9Z2_9ZZZZ</name>
<reference evidence="2" key="1">
    <citation type="submission" date="2018-05" db="EMBL/GenBank/DDBJ databases">
        <authorList>
            <person name="Lanie J.A."/>
            <person name="Ng W.-L."/>
            <person name="Kazmierczak K.M."/>
            <person name="Andrzejewski T.M."/>
            <person name="Davidsen T.M."/>
            <person name="Wayne K.J."/>
            <person name="Tettelin H."/>
            <person name="Glass J.I."/>
            <person name="Rusch D."/>
            <person name="Podicherti R."/>
            <person name="Tsui H.-C.T."/>
            <person name="Winkler M.E."/>
        </authorList>
    </citation>
    <scope>NUCLEOTIDE SEQUENCE</scope>
</reference>
<keyword evidence="1" id="KW-0472">Membrane</keyword>
<gene>
    <name evidence="2" type="ORF">METZ01_LOCUS40503</name>
</gene>